<dbReference type="RefSeq" id="WP_119973678.1">
    <property type="nucleotide sequence ID" value="NZ_CP032416.1"/>
</dbReference>
<dbReference type="GO" id="GO:0003995">
    <property type="term" value="F:acyl-CoA dehydrogenase activity"/>
    <property type="evidence" value="ECO:0007669"/>
    <property type="project" value="InterPro"/>
</dbReference>
<dbReference type="InterPro" id="IPR008670">
    <property type="entry name" value="CoA_reduct_LuxC"/>
</dbReference>
<evidence type="ECO:0000313" key="3">
    <source>
        <dbReference type="Proteomes" id="UP000266301"/>
    </source>
</evidence>
<reference evidence="2 3" key="1">
    <citation type="journal article" date="2019" name="Int. J. Syst. Evol. Microbiol.">
        <title>Clostridium fermenticellae sp. nov., isolated from the mud in a fermentation cellar for the production of the Chinese liquor, baijiu.</title>
        <authorList>
            <person name="Xu P.X."/>
            <person name="Chai L.J."/>
            <person name="Qiu T."/>
            <person name="Zhang X.J."/>
            <person name="Lu Z.M."/>
            <person name="Xiao C."/>
            <person name="Wang S.T."/>
            <person name="Shen C.H."/>
            <person name="Shi J.S."/>
            <person name="Xu Z.H."/>
        </authorList>
    </citation>
    <scope>NUCLEOTIDE SEQUENCE [LARGE SCALE GENOMIC DNA]</scope>
    <source>
        <strain evidence="2 3">JN500901</strain>
    </source>
</reference>
<dbReference type="EMBL" id="CP032416">
    <property type="protein sequence ID" value="AYD41114.1"/>
    <property type="molecule type" value="Genomic_DNA"/>
</dbReference>
<keyword evidence="3" id="KW-1185">Reference proteome</keyword>
<dbReference type="OrthoDB" id="580775at2"/>
<dbReference type="Pfam" id="PF05893">
    <property type="entry name" value="LuxC"/>
    <property type="match status" value="1"/>
</dbReference>
<keyword evidence="1" id="KW-0521">NADP</keyword>
<gene>
    <name evidence="2" type="ORF">D4Z93_11520</name>
</gene>
<dbReference type="GO" id="GO:0008218">
    <property type="term" value="P:bioluminescence"/>
    <property type="evidence" value="ECO:0007669"/>
    <property type="project" value="InterPro"/>
</dbReference>
<dbReference type="InterPro" id="IPR016161">
    <property type="entry name" value="Ald_DH/histidinol_DH"/>
</dbReference>
<evidence type="ECO:0000256" key="1">
    <source>
        <dbReference type="ARBA" id="ARBA00022857"/>
    </source>
</evidence>
<organism evidence="2 3">
    <name type="scientific">Clostridium fermenticellae</name>
    <dbReference type="NCBI Taxonomy" id="2068654"/>
    <lineage>
        <taxon>Bacteria</taxon>
        <taxon>Bacillati</taxon>
        <taxon>Bacillota</taxon>
        <taxon>Clostridia</taxon>
        <taxon>Eubacteriales</taxon>
        <taxon>Clostridiaceae</taxon>
        <taxon>Clostridium</taxon>
    </lineage>
</organism>
<accession>A0A386H669</accession>
<dbReference type="SUPFAM" id="SSF53720">
    <property type="entry name" value="ALDH-like"/>
    <property type="match status" value="1"/>
</dbReference>
<evidence type="ECO:0000313" key="2">
    <source>
        <dbReference type="EMBL" id="AYD41114.1"/>
    </source>
</evidence>
<sequence>MIDCYSLNGKIYKNALKLRDFTNIKRNLEKNFNNLRNLPHEVIVLIFDAYSKKLSLNREILKIEGVPFLSFYLKKANINNLIKSSINNAECLDKFVDIGNGRFIKAQARGIVCHWIAGNIPTLAIYSLLQSLISKNLNIIRVSKETIDIVVKLFEFLDDINVEYNGKIYSSDILIKSVSIVYFESSDKTLNKSMSLTADARVIWGGENAVNSLTVTPKKTTCKDLIFGPKYSFAVFDKSAAEGDKLEEYLSQFVMDMVLFSQKACSSPHVLFVEKSKIKLEQIVYILSQCLARINNRYPNIIDQSTAAKIINKRGIYLLSIDKNLKSSKGLEYTILIDDNFVLEEPIGGRCIFVKQVDSIFDIKSLITRRIQTIGIASDDKDKIFKFADEVSARGVNRVVSVGTMNSYGYPWDGYYMINELLRWCLVNIE</sequence>
<proteinExistence type="predicted"/>
<protein>
    <submittedName>
        <fullName evidence="2">Acyl-CoA reductase</fullName>
    </submittedName>
</protein>
<dbReference type="CDD" id="cd07080">
    <property type="entry name" value="ALDH_Acyl-CoA-Red_LuxC"/>
    <property type="match status" value="1"/>
</dbReference>
<dbReference type="Proteomes" id="UP000266301">
    <property type="component" value="Chromosome"/>
</dbReference>
<name>A0A386H669_9CLOT</name>
<dbReference type="AlphaFoldDB" id="A0A386H669"/>
<dbReference type="KEGG" id="cfer:D4Z93_11520"/>